<dbReference type="CDD" id="cd06173">
    <property type="entry name" value="MFS_MefA_like"/>
    <property type="match status" value="1"/>
</dbReference>
<feature type="transmembrane region" description="Helical" evidence="7">
    <location>
        <begin position="176"/>
        <end position="196"/>
    </location>
</feature>
<keyword evidence="5 7" id="KW-1133">Transmembrane helix</keyword>
<feature type="transmembrane region" description="Helical" evidence="7">
    <location>
        <begin position="263"/>
        <end position="280"/>
    </location>
</feature>
<dbReference type="Proteomes" id="UP000183508">
    <property type="component" value="Unassembled WGS sequence"/>
</dbReference>
<dbReference type="Pfam" id="PF07690">
    <property type="entry name" value="MFS_1"/>
    <property type="match status" value="1"/>
</dbReference>
<dbReference type="InterPro" id="IPR036259">
    <property type="entry name" value="MFS_trans_sf"/>
</dbReference>
<keyword evidence="9" id="KW-1185">Reference proteome</keyword>
<feature type="transmembrane region" description="Helical" evidence="7">
    <location>
        <begin position="107"/>
        <end position="127"/>
    </location>
</feature>
<proteinExistence type="predicted"/>
<sequence>MKFPHEGAGLLWQYPEYGKRWIGSVVSGLGNQVGWMGLVWLAMDLSGSAASVGIVTLLYQLPQALLAPVAGALLDRYPRARAMALANLALAAVFTLIPILAHASGRSALWAVFALTALAGAILPLDTTGAGPLVAELVPRDRLSQANFLNQTVMAVVYLAGPALGGVWVAGFGPVAPLYFDAATFLFLALLMWSIGPIPPRPADGRGGFWMDLADGTTYLLRHRPLLAMAFLSLMFNLFYGPYMVLIPALAQAHLGGPAAQGLVWMAFSLGALAGGAVFSSRRWPFRPSTSLAAIIVLWGVVTLALSGVCTRVVPTCLVMFLGGLVFSPWGAIVTTIRQHLVPPALHGRVFGTCALLTAAGTPIGAWLTGLVLPALSPSSILALAGAFTVAVGLAGGWWPAIRQLDPKEAEAGSKGVSV</sequence>
<name>A0A1I7GHT9_9BACL</name>
<dbReference type="OrthoDB" id="2370632at2"/>
<dbReference type="InterPro" id="IPR011701">
    <property type="entry name" value="MFS"/>
</dbReference>
<keyword evidence="6 7" id="KW-0472">Membrane</keyword>
<dbReference type="SUPFAM" id="SSF103473">
    <property type="entry name" value="MFS general substrate transporter"/>
    <property type="match status" value="1"/>
</dbReference>
<keyword evidence="3" id="KW-1003">Cell membrane</keyword>
<keyword evidence="2" id="KW-0813">Transport</keyword>
<dbReference type="RefSeq" id="WP_074949602.1">
    <property type="nucleotide sequence ID" value="NZ_FPBV01000002.1"/>
</dbReference>
<evidence type="ECO:0000256" key="2">
    <source>
        <dbReference type="ARBA" id="ARBA00022448"/>
    </source>
</evidence>
<reference evidence="9" key="1">
    <citation type="submission" date="2016-10" db="EMBL/GenBank/DDBJ databases">
        <authorList>
            <person name="Varghese N."/>
        </authorList>
    </citation>
    <scope>NUCLEOTIDE SEQUENCE [LARGE SCALE GENOMIC DNA]</scope>
    <source>
        <strain evidence="9">DSM 17980</strain>
    </source>
</reference>
<dbReference type="PANTHER" id="PTHR23513">
    <property type="entry name" value="INTEGRAL MEMBRANE EFFLUX PROTEIN-RELATED"/>
    <property type="match status" value="1"/>
</dbReference>
<feature type="transmembrane region" description="Helical" evidence="7">
    <location>
        <begin position="292"/>
        <end position="314"/>
    </location>
</feature>
<dbReference type="GO" id="GO:0005886">
    <property type="term" value="C:plasma membrane"/>
    <property type="evidence" value="ECO:0007669"/>
    <property type="project" value="UniProtKB-SubCell"/>
</dbReference>
<evidence type="ECO:0000256" key="5">
    <source>
        <dbReference type="ARBA" id="ARBA00022989"/>
    </source>
</evidence>
<accession>A0A1I7GHT9</accession>
<dbReference type="PANTHER" id="PTHR23513:SF9">
    <property type="entry name" value="ENTEROBACTIN EXPORTER ENTS"/>
    <property type="match status" value="1"/>
</dbReference>
<evidence type="ECO:0000256" key="7">
    <source>
        <dbReference type="SAM" id="Phobius"/>
    </source>
</evidence>
<dbReference type="AlphaFoldDB" id="A0A1I7GHT9"/>
<feature type="transmembrane region" description="Helical" evidence="7">
    <location>
        <begin position="379"/>
        <end position="399"/>
    </location>
</feature>
<feature type="transmembrane region" description="Helical" evidence="7">
    <location>
        <begin position="350"/>
        <end position="373"/>
    </location>
</feature>
<organism evidence="8 9">
    <name type="scientific">Alicyclobacillus macrosporangiidus</name>
    <dbReference type="NCBI Taxonomy" id="392015"/>
    <lineage>
        <taxon>Bacteria</taxon>
        <taxon>Bacillati</taxon>
        <taxon>Bacillota</taxon>
        <taxon>Bacilli</taxon>
        <taxon>Bacillales</taxon>
        <taxon>Alicyclobacillaceae</taxon>
        <taxon>Alicyclobacillus</taxon>
    </lineage>
</organism>
<protein>
    <submittedName>
        <fullName evidence="8">Predicted arabinose efflux permease, MFS family</fullName>
    </submittedName>
</protein>
<feature type="transmembrane region" description="Helical" evidence="7">
    <location>
        <begin position="148"/>
        <end position="170"/>
    </location>
</feature>
<feature type="transmembrane region" description="Helical" evidence="7">
    <location>
        <begin position="226"/>
        <end position="251"/>
    </location>
</feature>
<dbReference type="Gene3D" id="1.20.1250.20">
    <property type="entry name" value="MFS general substrate transporter like domains"/>
    <property type="match status" value="1"/>
</dbReference>
<evidence type="ECO:0000256" key="4">
    <source>
        <dbReference type="ARBA" id="ARBA00022692"/>
    </source>
</evidence>
<feature type="transmembrane region" description="Helical" evidence="7">
    <location>
        <begin position="82"/>
        <end position="101"/>
    </location>
</feature>
<feature type="transmembrane region" description="Helical" evidence="7">
    <location>
        <begin position="49"/>
        <end position="70"/>
    </location>
</feature>
<dbReference type="STRING" id="392015.SAMN05421543_102206"/>
<keyword evidence="4 7" id="KW-0812">Transmembrane</keyword>
<evidence type="ECO:0000313" key="9">
    <source>
        <dbReference type="Proteomes" id="UP000183508"/>
    </source>
</evidence>
<evidence type="ECO:0000256" key="6">
    <source>
        <dbReference type="ARBA" id="ARBA00023136"/>
    </source>
</evidence>
<dbReference type="GO" id="GO:0022857">
    <property type="term" value="F:transmembrane transporter activity"/>
    <property type="evidence" value="ECO:0007669"/>
    <property type="project" value="InterPro"/>
</dbReference>
<gene>
    <name evidence="8" type="ORF">SAMN05421543_102206</name>
</gene>
<evidence type="ECO:0000256" key="1">
    <source>
        <dbReference type="ARBA" id="ARBA00004651"/>
    </source>
</evidence>
<evidence type="ECO:0000256" key="3">
    <source>
        <dbReference type="ARBA" id="ARBA00022475"/>
    </source>
</evidence>
<comment type="subcellular location">
    <subcellularLocation>
        <location evidence="1">Cell membrane</location>
        <topology evidence="1">Multi-pass membrane protein</topology>
    </subcellularLocation>
</comment>
<feature type="transmembrane region" description="Helical" evidence="7">
    <location>
        <begin position="320"/>
        <end position="338"/>
    </location>
</feature>
<feature type="transmembrane region" description="Helical" evidence="7">
    <location>
        <begin position="21"/>
        <end position="43"/>
    </location>
</feature>
<evidence type="ECO:0000313" key="8">
    <source>
        <dbReference type="EMBL" id="SFU47846.1"/>
    </source>
</evidence>
<dbReference type="EMBL" id="FPBV01000002">
    <property type="protein sequence ID" value="SFU47846.1"/>
    <property type="molecule type" value="Genomic_DNA"/>
</dbReference>